<evidence type="ECO:0000313" key="2">
    <source>
        <dbReference type="Proteomes" id="UP001497497"/>
    </source>
</evidence>
<name>A0AAV2I2J1_LYMST</name>
<protein>
    <submittedName>
        <fullName evidence="1">Uncharacterized protein</fullName>
    </submittedName>
</protein>
<accession>A0AAV2I2J1</accession>
<proteinExistence type="predicted"/>
<sequence>MGHQCPATCSEKCPPCEVAVWKTLKCGHSMIGRCGYVQICPQRCSNTCACGYTCIKKCGEPCSSCSSQLTCGHRCLGTPSSTRSATKLCHQSCRYVCKNGHSCPQECCFPCPSKCSKTLRCGHQCKQPFESADTYSTRGTSLLYGLSLKNFNICDEPCRNICDRGHECLSNCSEPCLPCRENLECGHKCNSVPGWRRNLYSYKSCQEKCRKTCRRGHSCPKLCREACPDSCPKLSCLMTSLFAFDVGFMSPEERLAH</sequence>
<dbReference type="AlphaFoldDB" id="A0AAV2I2J1"/>
<evidence type="ECO:0000313" key="1">
    <source>
        <dbReference type="EMBL" id="CAL1540383.1"/>
    </source>
</evidence>
<gene>
    <name evidence="1" type="ORF">GSLYS_00014032001</name>
</gene>
<keyword evidence="2" id="KW-1185">Reference proteome</keyword>
<comment type="caution">
    <text evidence="1">The sequence shown here is derived from an EMBL/GenBank/DDBJ whole genome shotgun (WGS) entry which is preliminary data.</text>
</comment>
<dbReference type="Proteomes" id="UP001497497">
    <property type="component" value="Unassembled WGS sequence"/>
</dbReference>
<organism evidence="1 2">
    <name type="scientific">Lymnaea stagnalis</name>
    <name type="common">Great pond snail</name>
    <name type="synonym">Helix stagnalis</name>
    <dbReference type="NCBI Taxonomy" id="6523"/>
    <lineage>
        <taxon>Eukaryota</taxon>
        <taxon>Metazoa</taxon>
        <taxon>Spiralia</taxon>
        <taxon>Lophotrochozoa</taxon>
        <taxon>Mollusca</taxon>
        <taxon>Gastropoda</taxon>
        <taxon>Heterobranchia</taxon>
        <taxon>Euthyneura</taxon>
        <taxon>Panpulmonata</taxon>
        <taxon>Hygrophila</taxon>
        <taxon>Lymnaeoidea</taxon>
        <taxon>Lymnaeidae</taxon>
        <taxon>Lymnaea</taxon>
    </lineage>
</organism>
<dbReference type="EMBL" id="CAXITT010000379">
    <property type="protein sequence ID" value="CAL1540383.1"/>
    <property type="molecule type" value="Genomic_DNA"/>
</dbReference>
<reference evidence="1 2" key="1">
    <citation type="submission" date="2024-04" db="EMBL/GenBank/DDBJ databases">
        <authorList>
            <consortium name="Genoscope - CEA"/>
            <person name="William W."/>
        </authorList>
    </citation>
    <scope>NUCLEOTIDE SEQUENCE [LARGE SCALE GENOMIC DNA]</scope>
</reference>